<gene>
    <name evidence="2" type="ORF">SAMN02910340_00122</name>
</gene>
<dbReference type="EMBL" id="FPAO01000001">
    <property type="protein sequence ID" value="SFT32475.1"/>
    <property type="molecule type" value="Genomic_DNA"/>
</dbReference>
<accession>A0A1I6X2G8</accession>
<evidence type="ECO:0000313" key="2">
    <source>
        <dbReference type="EMBL" id="SFT32475.1"/>
    </source>
</evidence>
<protein>
    <submittedName>
        <fullName evidence="2">Uncharacterized protein</fullName>
    </submittedName>
</protein>
<keyword evidence="1" id="KW-0812">Transmembrane</keyword>
<proteinExistence type="predicted"/>
<dbReference type="Proteomes" id="UP000323733">
    <property type="component" value="Unassembled WGS sequence"/>
</dbReference>
<evidence type="ECO:0000313" key="3">
    <source>
        <dbReference type="Proteomes" id="UP000323733"/>
    </source>
</evidence>
<keyword evidence="3" id="KW-1185">Reference proteome</keyword>
<feature type="transmembrane region" description="Helical" evidence="1">
    <location>
        <begin position="20"/>
        <end position="40"/>
    </location>
</feature>
<organism evidence="2 3">
    <name type="scientific">Methanosarcina thermophila</name>
    <dbReference type="NCBI Taxonomy" id="2210"/>
    <lineage>
        <taxon>Archaea</taxon>
        <taxon>Methanobacteriati</taxon>
        <taxon>Methanobacteriota</taxon>
        <taxon>Stenosarchaea group</taxon>
        <taxon>Methanomicrobia</taxon>
        <taxon>Methanosarcinales</taxon>
        <taxon>Methanosarcinaceae</taxon>
        <taxon>Methanosarcina</taxon>
    </lineage>
</organism>
<evidence type="ECO:0000256" key="1">
    <source>
        <dbReference type="SAM" id="Phobius"/>
    </source>
</evidence>
<feature type="transmembrane region" description="Helical" evidence="1">
    <location>
        <begin position="52"/>
        <end position="74"/>
    </location>
</feature>
<keyword evidence="1" id="KW-0472">Membrane</keyword>
<keyword evidence="1" id="KW-1133">Transmembrane helix</keyword>
<name>A0A1I6X2G8_METTE</name>
<dbReference type="AlphaFoldDB" id="A0A1I6X2G8"/>
<sequence length="77" mass="8122">MLLSVISSSAVSMSTSPGLPQYGALVIFGLIALLSIKEVLSASKIWSNSLNNSFNMAILPLLLAFGGTVCYKILECI</sequence>
<reference evidence="2 3" key="1">
    <citation type="submission" date="2016-10" db="EMBL/GenBank/DDBJ databases">
        <authorList>
            <person name="Varghese N."/>
            <person name="Submissions S."/>
        </authorList>
    </citation>
    <scope>NUCLEOTIDE SEQUENCE [LARGE SCALE GENOMIC DNA]</scope>
    <source>
        <strain evidence="2 3">DSM 11855</strain>
    </source>
</reference>